<dbReference type="SUPFAM" id="SSF51679">
    <property type="entry name" value="Bacterial luciferase-like"/>
    <property type="match status" value="1"/>
</dbReference>
<dbReference type="Gene3D" id="3.20.20.30">
    <property type="entry name" value="Luciferase-like domain"/>
    <property type="match status" value="1"/>
</dbReference>
<feature type="domain" description="Luciferase-like" evidence="1">
    <location>
        <begin position="16"/>
        <end position="220"/>
    </location>
</feature>
<dbReference type="AlphaFoldDB" id="A0A849HE01"/>
<organism evidence="2 3">
    <name type="scientific">Knoellia koreensis</name>
    <dbReference type="NCBI Taxonomy" id="2730921"/>
    <lineage>
        <taxon>Bacteria</taxon>
        <taxon>Bacillati</taxon>
        <taxon>Actinomycetota</taxon>
        <taxon>Actinomycetes</taxon>
        <taxon>Micrococcales</taxon>
        <taxon>Intrasporangiaceae</taxon>
        <taxon>Knoellia</taxon>
    </lineage>
</organism>
<comment type="caution">
    <text evidence="2">The sequence shown here is derived from an EMBL/GenBank/DDBJ whole genome shotgun (WGS) entry which is preliminary data.</text>
</comment>
<dbReference type="PANTHER" id="PTHR43244">
    <property type="match status" value="1"/>
</dbReference>
<gene>
    <name evidence="2" type="ORF">HJG52_00210</name>
</gene>
<evidence type="ECO:0000313" key="2">
    <source>
        <dbReference type="EMBL" id="NNM44431.1"/>
    </source>
</evidence>
<dbReference type="RefSeq" id="WP_171241588.1">
    <property type="nucleotide sequence ID" value="NZ_JABEPQ010000001.1"/>
</dbReference>
<name>A0A849HE01_9MICO</name>
<dbReference type="PANTHER" id="PTHR43244:SF2">
    <property type="entry name" value="CONSERVED HYPOTHETICAL ALANINE AND PROLINE-RICH PROTEIN"/>
    <property type="match status" value="1"/>
</dbReference>
<reference evidence="2 3" key="1">
    <citation type="submission" date="2020-04" db="EMBL/GenBank/DDBJ databases">
        <title>Knoellia sp. isolate from air conditioner.</title>
        <authorList>
            <person name="Chea S."/>
            <person name="Kim D.-U."/>
        </authorList>
    </citation>
    <scope>NUCLEOTIDE SEQUENCE [LARGE SCALE GENOMIC DNA]</scope>
    <source>
        <strain evidence="2 3">DB2414S</strain>
    </source>
</reference>
<evidence type="ECO:0000259" key="1">
    <source>
        <dbReference type="Pfam" id="PF00296"/>
    </source>
</evidence>
<keyword evidence="3" id="KW-1185">Reference proteome</keyword>
<dbReference type="InterPro" id="IPR036661">
    <property type="entry name" value="Luciferase-like_sf"/>
</dbReference>
<dbReference type="CDD" id="cd01097">
    <property type="entry name" value="Tetrahydromethanopterin_reductase"/>
    <property type="match status" value="1"/>
</dbReference>
<dbReference type="Proteomes" id="UP000588586">
    <property type="component" value="Unassembled WGS sequence"/>
</dbReference>
<dbReference type="InterPro" id="IPR050564">
    <property type="entry name" value="F420-G6PD/mer"/>
</dbReference>
<proteinExistence type="predicted"/>
<sequence>MTRPFRFGVVTPVLTDMASWRDRVRLIADLGYSTLMMPDVPGWQPSPAPTLAVAATLTDLRVGTWVYASPFREPWQTAWEAHSLTQLTEGRFELGIGTGRPGIEDQLASYGMPAPSGPQRLDQIRETVTRLRELDGPDTHTPVTMAVLGPRARALATELADTVTVVMAPGQTRQQAAAVAHELRAARDLELALHVSVVGDGVAAFMASAQETDPAALRESDSLAYLPDDPAAAIDLLQSRREEFGASYVVIGADFAQTMAPVVAALVGR</sequence>
<accession>A0A849HE01</accession>
<protein>
    <submittedName>
        <fullName evidence="2">LLM class flavin-dependent oxidoreductase</fullName>
    </submittedName>
</protein>
<dbReference type="GO" id="GO:0016705">
    <property type="term" value="F:oxidoreductase activity, acting on paired donors, with incorporation or reduction of molecular oxygen"/>
    <property type="evidence" value="ECO:0007669"/>
    <property type="project" value="InterPro"/>
</dbReference>
<dbReference type="Pfam" id="PF00296">
    <property type="entry name" value="Bac_luciferase"/>
    <property type="match status" value="1"/>
</dbReference>
<dbReference type="EMBL" id="JABEPQ010000001">
    <property type="protein sequence ID" value="NNM44431.1"/>
    <property type="molecule type" value="Genomic_DNA"/>
</dbReference>
<dbReference type="InterPro" id="IPR011251">
    <property type="entry name" value="Luciferase-like_dom"/>
</dbReference>
<evidence type="ECO:0000313" key="3">
    <source>
        <dbReference type="Proteomes" id="UP000588586"/>
    </source>
</evidence>